<evidence type="ECO:0000313" key="8">
    <source>
        <dbReference type="EMBL" id="KAK9774559.1"/>
    </source>
</evidence>
<accession>A0ABR2XL68</accession>
<evidence type="ECO:0000256" key="4">
    <source>
        <dbReference type="ARBA" id="ARBA00023180"/>
    </source>
</evidence>
<dbReference type="InterPro" id="IPR000917">
    <property type="entry name" value="Sulfatase_N"/>
</dbReference>
<dbReference type="InterPro" id="IPR024607">
    <property type="entry name" value="Sulfatase_CS"/>
</dbReference>
<dbReference type="CDD" id="cd16147">
    <property type="entry name" value="G6S"/>
    <property type="match status" value="1"/>
</dbReference>
<dbReference type="PANTHER" id="PTHR43108:SF8">
    <property type="entry name" value="SD21168P"/>
    <property type="match status" value="1"/>
</dbReference>
<evidence type="ECO:0000313" key="9">
    <source>
        <dbReference type="Proteomes" id="UP001465668"/>
    </source>
</evidence>
<protein>
    <recommendedName>
        <fullName evidence="5">Arylsulfatase</fullName>
        <shortName evidence="5">AS</shortName>
        <ecNumber evidence="5">3.1.6.1</ecNumber>
    </recommendedName>
    <alternativeName>
        <fullName evidence="5">Aryl-sulfate sulphohydrolase</fullName>
    </alternativeName>
</protein>
<comment type="caution">
    <text evidence="8">The sequence shown here is derived from an EMBL/GenBank/DDBJ whole genome shotgun (WGS) entry which is preliminary data.</text>
</comment>
<dbReference type="PANTHER" id="PTHR43108">
    <property type="entry name" value="N-ACETYLGLUCOSAMINE-6-SULFATASE FAMILY MEMBER"/>
    <property type="match status" value="1"/>
</dbReference>
<proteinExistence type="inferred from homology"/>
<dbReference type="PROSITE" id="PS00523">
    <property type="entry name" value="SULFATASE_1"/>
    <property type="match status" value="1"/>
</dbReference>
<gene>
    <name evidence="8" type="ORF">SCAR479_08644</name>
</gene>
<dbReference type="InterPro" id="IPR012083">
    <property type="entry name" value="Arylsulfatase"/>
</dbReference>
<keyword evidence="3 5" id="KW-0378">Hydrolase</keyword>
<dbReference type="SUPFAM" id="SSF53649">
    <property type="entry name" value="Alkaline phosphatase-like"/>
    <property type="match status" value="1"/>
</dbReference>
<dbReference type="InterPro" id="IPR017850">
    <property type="entry name" value="Alkaline_phosphatase_core_sf"/>
</dbReference>
<feature type="signal peptide" evidence="6">
    <location>
        <begin position="1"/>
        <end position="24"/>
    </location>
</feature>
<keyword evidence="2 6" id="KW-0732">Signal</keyword>
<keyword evidence="4" id="KW-0325">Glycoprotein</keyword>
<reference evidence="8 9" key="1">
    <citation type="submission" date="2024-02" db="EMBL/GenBank/DDBJ databases">
        <title>First draft genome assembly of two strains of Seiridium cardinale.</title>
        <authorList>
            <person name="Emiliani G."/>
            <person name="Scali E."/>
        </authorList>
    </citation>
    <scope>NUCLEOTIDE SEQUENCE [LARGE SCALE GENOMIC DNA]</scope>
    <source>
        <strain evidence="8 9">BM-138-000479</strain>
    </source>
</reference>
<dbReference type="Pfam" id="PF00884">
    <property type="entry name" value="Sulfatase"/>
    <property type="match status" value="1"/>
</dbReference>
<dbReference type="EC" id="3.1.6.1" evidence="5"/>
<evidence type="ECO:0000256" key="2">
    <source>
        <dbReference type="ARBA" id="ARBA00022729"/>
    </source>
</evidence>
<dbReference type="Proteomes" id="UP001465668">
    <property type="component" value="Unassembled WGS sequence"/>
</dbReference>
<dbReference type="Gene3D" id="3.40.720.10">
    <property type="entry name" value="Alkaline Phosphatase, subunit A"/>
    <property type="match status" value="1"/>
</dbReference>
<evidence type="ECO:0000259" key="7">
    <source>
        <dbReference type="Pfam" id="PF00884"/>
    </source>
</evidence>
<feature type="chain" id="PRO_5045987879" description="Arylsulfatase" evidence="6">
    <location>
        <begin position="25"/>
        <end position="593"/>
    </location>
</feature>
<feature type="domain" description="Sulfatase N-terminal" evidence="7">
    <location>
        <begin position="39"/>
        <end position="381"/>
    </location>
</feature>
<evidence type="ECO:0000256" key="3">
    <source>
        <dbReference type="ARBA" id="ARBA00022801"/>
    </source>
</evidence>
<organism evidence="8 9">
    <name type="scientific">Seiridium cardinale</name>
    <dbReference type="NCBI Taxonomy" id="138064"/>
    <lineage>
        <taxon>Eukaryota</taxon>
        <taxon>Fungi</taxon>
        <taxon>Dikarya</taxon>
        <taxon>Ascomycota</taxon>
        <taxon>Pezizomycotina</taxon>
        <taxon>Sordariomycetes</taxon>
        <taxon>Xylariomycetidae</taxon>
        <taxon>Amphisphaeriales</taxon>
        <taxon>Sporocadaceae</taxon>
        <taxon>Seiridium</taxon>
    </lineage>
</organism>
<dbReference type="PIRSF" id="PIRSF000972">
    <property type="entry name" value="Arylsulf_plant"/>
    <property type="match status" value="1"/>
</dbReference>
<evidence type="ECO:0000256" key="6">
    <source>
        <dbReference type="SAM" id="SignalP"/>
    </source>
</evidence>
<keyword evidence="9" id="KW-1185">Reference proteome</keyword>
<name>A0ABR2XL68_9PEZI</name>
<comment type="similarity">
    <text evidence="1 5">Belongs to the sulfatase family.</text>
</comment>
<evidence type="ECO:0000256" key="1">
    <source>
        <dbReference type="ARBA" id="ARBA00008779"/>
    </source>
</evidence>
<comment type="catalytic activity">
    <reaction evidence="5">
        <text>an aryl sulfate + H2O = a phenol + sulfate + H(+)</text>
        <dbReference type="Rhea" id="RHEA:17261"/>
        <dbReference type="ChEBI" id="CHEBI:15377"/>
        <dbReference type="ChEBI" id="CHEBI:15378"/>
        <dbReference type="ChEBI" id="CHEBI:16189"/>
        <dbReference type="ChEBI" id="CHEBI:33853"/>
        <dbReference type="ChEBI" id="CHEBI:140317"/>
        <dbReference type="EC" id="3.1.6.1"/>
    </reaction>
</comment>
<dbReference type="EMBL" id="JARVKM010000040">
    <property type="protein sequence ID" value="KAK9774559.1"/>
    <property type="molecule type" value="Genomic_DNA"/>
</dbReference>
<sequence length="593" mass="66279">MIVVADLLLVAAAVAKLAAATAAASSHDPDPCPPTSRKPNFIFIMTDDQDLHLNSMDYMPAVDRHFTKEGTTFDRHYATVSLCCPSRVTLLTGRAAHNTNVTDIKPPFGGYPQFIAEGWNDNYLPVWLQAEGYNTYMAGKLMNGFSDTVCNDPPPNGWTSRDLFIDPNTYTYYNASMQKDQGEVKFYPGEYSTDMIANKSVDFLDDAIHAGQPFFLAVTPIGPHSELVDDGFTHPLPAHRHEHMYPGLKAPRTSNFNPDVPSSGGWIKTLDPLNDTVIDYMDDWYRNRILALQSVDDLVDNILERLHKDPDVLDNTYLIYTSDNGYHIGQHRLAPGKTCAIEEDINIPFVIRGPGIEKGKRVSIPTTHTDIVPTLFQLAGIPLQDEFDGQPMPVTSDQLNELDNCSHRTEHIGVEYWGIGLLEGKYQGNGTLIDNGGGLFNTYKALRVIADDYNIAYVVWCLNEHELYDMEADPGQMNNLYDTNGTINNWPVPKLTARIDALLLTLKACKGRVCTHPWETLHPQGDVHSLREAMNPKFDDFYTNEVKVTYTACMKGYIPEFEGALYPIPYGESGNWSTGARWRGNGNDLLDAR</sequence>
<evidence type="ECO:0000256" key="5">
    <source>
        <dbReference type="PIRNR" id="PIRNR000972"/>
    </source>
</evidence>